<dbReference type="Pfam" id="PF13450">
    <property type="entry name" value="NAD_binding_8"/>
    <property type="match status" value="1"/>
</dbReference>
<keyword evidence="4" id="KW-0274">FAD</keyword>
<dbReference type="Proteomes" id="UP001596337">
    <property type="component" value="Unassembled WGS sequence"/>
</dbReference>
<dbReference type="EMBL" id="JBHSXX010000001">
    <property type="protein sequence ID" value="MFC6870276.1"/>
    <property type="molecule type" value="Genomic_DNA"/>
</dbReference>
<evidence type="ECO:0000256" key="5">
    <source>
        <dbReference type="ARBA" id="ARBA00023002"/>
    </source>
</evidence>
<dbReference type="PANTHER" id="PTHR43872:SF1">
    <property type="entry name" value="MONOOXYGENASE, PUTATIVE (AFU_ORTHOLOGUE AFUA_8G02570)-RELATED"/>
    <property type="match status" value="1"/>
</dbReference>
<evidence type="ECO:0000256" key="1">
    <source>
        <dbReference type="ARBA" id="ARBA00001974"/>
    </source>
</evidence>
<dbReference type="PANTHER" id="PTHR43872">
    <property type="entry name" value="MONOOXYGENASE, PUTATIVE (AFU_ORTHOLOGUE AFUA_8G02570)-RELATED"/>
    <property type="match status" value="1"/>
</dbReference>
<dbReference type="RefSeq" id="WP_345389657.1">
    <property type="nucleotide sequence ID" value="NZ_BAABLA010000002.1"/>
</dbReference>
<dbReference type="GO" id="GO:0004497">
    <property type="term" value="F:monooxygenase activity"/>
    <property type="evidence" value="ECO:0007669"/>
    <property type="project" value="UniProtKB-KW"/>
</dbReference>
<name>A0ABW2C5A9_9PSEU</name>
<protein>
    <submittedName>
        <fullName evidence="7">Flavin-containing monooxygenase</fullName>
        <ecNumber evidence="7">1.14.13.-</ecNumber>
    </submittedName>
</protein>
<sequence>MTRSEQAPAPTVERVEHVDVLIVGAGLSGVGAACHLKRTLPHKTFAILEARESLGGTWDLFRYPGIRSDSDMFTLGYRFKPWPEREAIADGPSILRYVADTAREYGVDSAIRYQHRVVRAEWSSADARWLVTAERTDRGETVQLTCGFLFTCSGYYRYDEGYSPEFPGSERFTGELVHPQHWPEDLDYSGKRVVVIGSGATAVTLVPAMADDAAHVTMLQRSPTYIITIPGTDAIANGLRRLLPDMAAYRLTRWKNVLLQVGIYQLSRRRPKLVRSLLRKMLRMQLPDDYDIDTHFNPRYNPWEQRLCLVPDGDLFKALSRGSASIVTDRIETFTENGIRLTSGQELTADIVITATGLNLLPFGGIDLVVDGEPVKLPDTLAYKGVMLSDVPNFAYVMGYTNASWTLKADLACEYVCRLLAHMESNGYDQCVPERESGVGEEPFVDLAAGYILRSLDKLPKQGTIEPWKLRMNHLRDTLTLRYGPIEDRVLSFRSVRDRRTAGAA</sequence>
<accession>A0ABW2C5A9</accession>
<comment type="similarity">
    <text evidence="2">Belongs to the FAD-binding monooxygenase family.</text>
</comment>
<organism evidence="7 8">
    <name type="scientific">Haloechinothrix salitolerans</name>
    <dbReference type="NCBI Taxonomy" id="926830"/>
    <lineage>
        <taxon>Bacteria</taxon>
        <taxon>Bacillati</taxon>
        <taxon>Actinomycetota</taxon>
        <taxon>Actinomycetes</taxon>
        <taxon>Pseudonocardiales</taxon>
        <taxon>Pseudonocardiaceae</taxon>
        <taxon>Haloechinothrix</taxon>
    </lineage>
</organism>
<evidence type="ECO:0000256" key="3">
    <source>
        <dbReference type="ARBA" id="ARBA00022630"/>
    </source>
</evidence>
<dbReference type="Gene3D" id="3.50.50.60">
    <property type="entry name" value="FAD/NAD(P)-binding domain"/>
    <property type="match status" value="2"/>
</dbReference>
<dbReference type="Pfam" id="PF00743">
    <property type="entry name" value="FMO-like"/>
    <property type="match status" value="1"/>
</dbReference>
<keyword evidence="8" id="KW-1185">Reference proteome</keyword>
<evidence type="ECO:0000256" key="2">
    <source>
        <dbReference type="ARBA" id="ARBA00010139"/>
    </source>
</evidence>
<evidence type="ECO:0000313" key="7">
    <source>
        <dbReference type="EMBL" id="MFC6870276.1"/>
    </source>
</evidence>
<reference evidence="8" key="1">
    <citation type="journal article" date="2019" name="Int. J. Syst. Evol. Microbiol.">
        <title>The Global Catalogue of Microorganisms (GCM) 10K type strain sequencing project: providing services to taxonomists for standard genome sequencing and annotation.</title>
        <authorList>
            <consortium name="The Broad Institute Genomics Platform"/>
            <consortium name="The Broad Institute Genome Sequencing Center for Infectious Disease"/>
            <person name="Wu L."/>
            <person name="Ma J."/>
        </authorList>
    </citation>
    <scope>NUCLEOTIDE SEQUENCE [LARGE SCALE GENOMIC DNA]</scope>
    <source>
        <strain evidence="8">KCTC 32255</strain>
    </source>
</reference>
<keyword evidence="3" id="KW-0285">Flavoprotein</keyword>
<evidence type="ECO:0000256" key="4">
    <source>
        <dbReference type="ARBA" id="ARBA00022827"/>
    </source>
</evidence>
<comment type="caution">
    <text evidence="7">The sequence shown here is derived from an EMBL/GenBank/DDBJ whole genome shotgun (WGS) entry which is preliminary data.</text>
</comment>
<keyword evidence="6 7" id="KW-0503">Monooxygenase</keyword>
<dbReference type="SUPFAM" id="SSF51905">
    <property type="entry name" value="FAD/NAD(P)-binding domain"/>
    <property type="match status" value="1"/>
</dbReference>
<dbReference type="InterPro" id="IPR020946">
    <property type="entry name" value="Flavin_mOase-like"/>
</dbReference>
<proteinExistence type="inferred from homology"/>
<evidence type="ECO:0000256" key="6">
    <source>
        <dbReference type="ARBA" id="ARBA00023033"/>
    </source>
</evidence>
<dbReference type="PROSITE" id="PS51257">
    <property type="entry name" value="PROKAR_LIPOPROTEIN"/>
    <property type="match status" value="1"/>
</dbReference>
<dbReference type="InterPro" id="IPR051820">
    <property type="entry name" value="FAD-binding_MO"/>
</dbReference>
<dbReference type="InterPro" id="IPR036188">
    <property type="entry name" value="FAD/NAD-bd_sf"/>
</dbReference>
<dbReference type="EC" id="1.14.13.-" evidence="7"/>
<gene>
    <name evidence="7" type="ORF">ACFQGD_24360</name>
</gene>
<comment type="cofactor">
    <cofactor evidence="1">
        <name>FAD</name>
        <dbReference type="ChEBI" id="CHEBI:57692"/>
    </cofactor>
</comment>
<evidence type="ECO:0000313" key="8">
    <source>
        <dbReference type="Proteomes" id="UP001596337"/>
    </source>
</evidence>
<keyword evidence="5 7" id="KW-0560">Oxidoreductase</keyword>